<dbReference type="AlphaFoldDB" id="A0A0L6VAT9"/>
<evidence type="ECO:0000313" key="1">
    <source>
        <dbReference type="EMBL" id="KNZ57255.1"/>
    </source>
</evidence>
<comment type="caution">
    <text evidence="1">The sequence shown here is derived from an EMBL/GenBank/DDBJ whole genome shotgun (WGS) entry which is preliminary data.</text>
</comment>
<keyword evidence="2" id="KW-1185">Reference proteome</keyword>
<dbReference type="VEuPathDB" id="FungiDB:VP01_219g1"/>
<name>A0A0L6VAT9_9BASI</name>
<proteinExistence type="predicted"/>
<gene>
    <name evidence="1" type="ORF">VP01_219g1</name>
</gene>
<protein>
    <submittedName>
        <fullName evidence="1">Uncharacterized protein</fullName>
    </submittedName>
</protein>
<sequence>MLFSSYHYINKFEATWEISGMVILTLCTSGKQRKRKQSEGIQQEKMDASQMWMNKGKHSRIFHLRHKKFPSCAKMICTWEFLFQTHFTKTKKSWNTRFDSGTPPLFLMYVLRFSFHLSFLLSLTLANQLTLQANILKSSVSHFHLDLFPDCIIWFQRLHHLLLLFVICRYCDSNSIPSIITEPLNIIHLFSLLIFPSLPRISSSLSVFNRMDKFSNQCLNSMGLYNKHKHTVSSRQHYHKLTGLLHSCTFSVTQTNLRPLKQKSPSHTPLMPTQTSEITLPVQTSSPRNLVAPGIDQPLLTKFEWCIYKKFTTKYTSDIIFLIKWNSTRVTHNLTACHLTCFDIIHDYQINREKKVKNRGKK</sequence>
<accession>A0A0L6VAT9</accession>
<reference evidence="1 2" key="1">
    <citation type="submission" date="2015-08" db="EMBL/GenBank/DDBJ databases">
        <title>Next Generation Sequencing and Analysis of the Genome of Puccinia sorghi L Schw, the Causal Agent of Maize Common Rust.</title>
        <authorList>
            <person name="Rochi L."/>
            <person name="Burguener G."/>
            <person name="Darino M."/>
            <person name="Turjanski A."/>
            <person name="Kreff E."/>
            <person name="Dieguez M.J."/>
            <person name="Sacco F."/>
        </authorList>
    </citation>
    <scope>NUCLEOTIDE SEQUENCE [LARGE SCALE GENOMIC DNA]</scope>
    <source>
        <strain evidence="1 2">RO10H11247</strain>
    </source>
</reference>
<organism evidence="1 2">
    <name type="scientific">Puccinia sorghi</name>
    <dbReference type="NCBI Taxonomy" id="27349"/>
    <lineage>
        <taxon>Eukaryota</taxon>
        <taxon>Fungi</taxon>
        <taxon>Dikarya</taxon>
        <taxon>Basidiomycota</taxon>
        <taxon>Pucciniomycotina</taxon>
        <taxon>Pucciniomycetes</taxon>
        <taxon>Pucciniales</taxon>
        <taxon>Pucciniaceae</taxon>
        <taxon>Puccinia</taxon>
    </lineage>
</organism>
<dbReference type="EMBL" id="LAVV01007058">
    <property type="protein sequence ID" value="KNZ57255.1"/>
    <property type="molecule type" value="Genomic_DNA"/>
</dbReference>
<dbReference type="Proteomes" id="UP000037035">
    <property type="component" value="Unassembled WGS sequence"/>
</dbReference>
<evidence type="ECO:0000313" key="2">
    <source>
        <dbReference type="Proteomes" id="UP000037035"/>
    </source>
</evidence>